<dbReference type="EMBL" id="AMCZ02000003">
    <property type="protein sequence ID" value="EWC42707.1"/>
    <property type="molecule type" value="Genomic_DNA"/>
</dbReference>
<dbReference type="Proteomes" id="UP000026923">
    <property type="component" value="Unassembled WGS sequence"/>
</dbReference>
<accession>A0A061JSL8</accession>
<comment type="caution">
    <text evidence="1">The sequence shown here is derived from an EMBL/GenBank/DDBJ whole genome shotgun (WGS) entry which is preliminary data.</text>
</comment>
<evidence type="ECO:0000313" key="2">
    <source>
        <dbReference type="Proteomes" id="UP000026923"/>
    </source>
</evidence>
<name>A0A061JSL8_STUST</name>
<gene>
    <name evidence="1" type="ORF">B597_003495</name>
</gene>
<evidence type="ECO:0000313" key="1">
    <source>
        <dbReference type="EMBL" id="EWC42707.1"/>
    </source>
</evidence>
<reference evidence="1 2" key="1">
    <citation type="journal article" date="2013" name="Genome Announc.">
        <title>Draft Genome of the Nitrogen-Fixing Bacterium Pseudomonas stutzeri Strain KOS6 Isolated from Industrial Hydrocarbon Sludge.</title>
        <authorList>
            <person name="Grigoryeva T.V."/>
            <person name="Laikov A.V."/>
            <person name="Naumova R.P."/>
            <person name="Manolov A.I."/>
            <person name="Larin A.K."/>
            <person name="Karpova I.Y."/>
            <person name="Semashko T.A."/>
            <person name="Alexeev D.G."/>
            <person name="Kostryukova E.S."/>
            <person name="Muller R."/>
            <person name="Govorun V.M."/>
        </authorList>
    </citation>
    <scope>NUCLEOTIDE SEQUENCE [LARGE SCALE GENOMIC DNA]</scope>
    <source>
        <strain evidence="1 2">KOS6</strain>
    </source>
</reference>
<protein>
    <submittedName>
        <fullName evidence="1">Uncharacterized protein</fullName>
    </submittedName>
</protein>
<dbReference type="AlphaFoldDB" id="A0A061JSL8"/>
<sequence>MGLSMLIVPTASELTANALSLSVGESITAEWFDRP</sequence>
<proteinExistence type="predicted"/>
<organism evidence="1 2">
    <name type="scientific">Stutzerimonas stutzeri KOS6</name>
    <dbReference type="NCBI Taxonomy" id="1218352"/>
    <lineage>
        <taxon>Bacteria</taxon>
        <taxon>Pseudomonadati</taxon>
        <taxon>Pseudomonadota</taxon>
        <taxon>Gammaproteobacteria</taxon>
        <taxon>Pseudomonadales</taxon>
        <taxon>Pseudomonadaceae</taxon>
        <taxon>Stutzerimonas</taxon>
    </lineage>
</organism>
<dbReference type="HOGENOM" id="CLU_3366744_0_0_6"/>